<evidence type="ECO:0000256" key="7">
    <source>
        <dbReference type="ARBA" id="ARBA00022695"/>
    </source>
</evidence>
<evidence type="ECO:0000256" key="6">
    <source>
        <dbReference type="ARBA" id="ARBA00022694"/>
    </source>
</evidence>
<dbReference type="PANTHER" id="PTHR17490:SF16">
    <property type="entry name" value="THREONYLCARBAMOYL-AMP SYNTHASE"/>
    <property type="match status" value="1"/>
</dbReference>
<keyword evidence="6" id="KW-0819">tRNA processing</keyword>
<evidence type="ECO:0000256" key="2">
    <source>
        <dbReference type="ARBA" id="ARBA00007663"/>
    </source>
</evidence>
<keyword evidence="8" id="KW-0547">Nucleotide-binding</keyword>
<feature type="domain" description="YrdC-like" evidence="12">
    <location>
        <begin position="14"/>
        <end position="200"/>
    </location>
</feature>
<gene>
    <name evidence="13" type="ORF">GCM10010840_28650</name>
</gene>
<evidence type="ECO:0000313" key="14">
    <source>
        <dbReference type="Proteomes" id="UP000639973"/>
    </source>
</evidence>
<dbReference type="InterPro" id="IPR050156">
    <property type="entry name" value="TC-AMP_synthase_SUA5"/>
</dbReference>
<dbReference type="SUPFAM" id="SSF55821">
    <property type="entry name" value="YrdC/RibB"/>
    <property type="match status" value="1"/>
</dbReference>
<dbReference type="InterPro" id="IPR006070">
    <property type="entry name" value="Sua5-like_dom"/>
</dbReference>
<evidence type="ECO:0000256" key="8">
    <source>
        <dbReference type="ARBA" id="ARBA00022741"/>
    </source>
</evidence>
<accession>A0ABQ2GDC8</accession>
<comment type="subcellular location">
    <subcellularLocation>
        <location evidence="1">Cytoplasm</location>
    </subcellularLocation>
</comment>
<evidence type="ECO:0000313" key="13">
    <source>
        <dbReference type="EMBL" id="GGL88883.1"/>
    </source>
</evidence>
<dbReference type="EC" id="2.7.7.87" evidence="3"/>
<comment type="similarity">
    <text evidence="2">Belongs to the SUA5 family.</text>
</comment>
<keyword evidence="4" id="KW-0963">Cytoplasm</keyword>
<organism evidence="13 14">
    <name type="scientific">Deinococcus aerolatus</name>
    <dbReference type="NCBI Taxonomy" id="522487"/>
    <lineage>
        <taxon>Bacteria</taxon>
        <taxon>Thermotogati</taxon>
        <taxon>Deinococcota</taxon>
        <taxon>Deinococci</taxon>
        <taxon>Deinococcales</taxon>
        <taxon>Deinococcaceae</taxon>
        <taxon>Deinococcus</taxon>
    </lineage>
</organism>
<proteinExistence type="inferred from homology"/>
<dbReference type="Pfam" id="PF01300">
    <property type="entry name" value="Sua5_yciO_yrdC"/>
    <property type="match status" value="1"/>
</dbReference>
<keyword evidence="14" id="KW-1185">Reference proteome</keyword>
<evidence type="ECO:0000256" key="5">
    <source>
        <dbReference type="ARBA" id="ARBA00022679"/>
    </source>
</evidence>
<evidence type="ECO:0000256" key="9">
    <source>
        <dbReference type="ARBA" id="ARBA00022840"/>
    </source>
</evidence>
<dbReference type="EMBL" id="BMOL01000015">
    <property type="protein sequence ID" value="GGL88883.1"/>
    <property type="molecule type" value="Genomic_DNA"/>
</dbReference>
<dbReference type="PANTHER" id="PTHR17490">
    <property type="entry name" value="SUA5"/>
    <property type="match status" value="1"/>
</dbReference>
<comment type="caution">
    <text evidence="13">The sequence shown here is derived from an EMBL/GenBank/DDBJ whole genome shotgun (WGS) entry which is preliminary data.</text>
</comment>
<dbReference type="PROSITE" id="PS51163">
    <property type="entry name" value="YRDC"/>
    <property type="match status" value="1"/>
</dbReference>
<evidence type="ECO:0000256" key="11">
    <source>
        <dbReference type="ARBA" id="ARBA00048366"/>
    </source>
</evidence>
<evidence type="ECO:0000259" key="12">
    <source>
        <dbReference type="PROSITE" id="PS51163"/>
    </source>
</evidence>
<keyword evidence="9" id="KW-0067">ATP-binding</keyword>
<evidence type="ECO:0000256" key="3">
    <source>
        <dbReference type="ARBA" id="ARBA00012584"/>
    </source>
</evidence>
<sequence>MTESLTSVSENPAAAAVDRAWSVLQDGGIVAYPSETVWGLAALPGHPVAVGRLYAVKGRQAHRPVQVSCQDARAALELAQPSAALTALSALWPGPLTLVTPALPGLASTLAPGGLVGLRVPSHPLALALLRRSGGRLLTTSCNPSGQPPALTSAQAQAMALADYVLAAETTGKPDEEPIGGQASTVVELPGGTLLRSGPLDEAVAALLAGVRAGQPHD</sequence>
<keyword evidence="5" id="KW-0808">Transferase</keyword>
<protein>
    <recommendedName>
        <fullName evidence="10">L-threonylcarbamoyladenylate synthase</fullName>
        <ecNumber evidence="3">2.7.7.87</ecNumber>
    </recommendedName>
    <alternativeName>
        <fullName evidence="10">L-threonylcarbamoyladenylate synthase</fullName>
    </alternativeName>
</protein>
<reference evidence="14" key="1">
    <citation type="journal article" date="2019" name="Int. J. Syst. Evol. Microbiol.">
        <title>The Global Catalogue of Microorganisms (GCM) 10K type strain sequencing project: providing services to taxonomists for standard genome sequencing and annotation.</title>
        <authorList>
            <consortium name="The Broad Institute Genomics Platform"/>
            <consortium name="The Broad Institute Genome Sequencing Center for Infectious Disease"/>
            <person name="Wu L."/>
            <person name="Ma J."/>
        </authorList>
    </citation>
    <scope>NUCLEOTIDE SEQUENCE [LARGE SCALE GENOMIC DNA]</scope>
    <source>
        <strain evidence="14">JCM 15442</strain>
    </source>
</reference>
<dbReference type="Gene3D" id="3.90.870.10">
    <property type="entry name" value="DHBP synthase"/>
    <property type="match status" value="1"/>
</dbReference>
<dbReference type="RefSeq" id="WP_188973139.1">
    <property type="nucleotide sequence ID" value="NZ_BMOL01000015.1"/>
</dbReference>
<evidence type="ECO:0000256" key="10">
    <source>
        <dbReference type="ARBA" id="ARBA00029774"/>
    </source>
</evidence>
<evidence type="ECO:0000256" key="1">
    <source>
        <dbReference type="ARBA" id="ARBA00004496"/>
    </source>
</evidence>
<evidence type="ECO:0000256" key="4">
    <source>
        <dbReference type="ARBA" id="ARBA00022490"/>
    </source>
</evidence>
<dbReference type="InterPro" id="IPR017945">
    <property type="entry name" value="DHBP_synth_RibB-like_a/b_dom"/>
</dbReference>
<name>A0ABQ2GDC8_9DEIO</name>
<comment type="catalytic activity">
    <reaction evidence="11">
        <text>L-threonine + hydrogencarbonate + ATP = L-threonylcarbamoyladenylate + diphosphate + H2O</text>
        <dbReference type="Rhea" id="RHEA:36407"/>
        <dbReference type="ChEBI" id="CHEBI:15377"/>
        <dbReference type="ChEBI" id="CHEBI:17544"/>
        <dbReference type="ChEBI" id="CHEBI:30616"/>
        <dbReference type="ChEBI" id="CHEBI:33019"/>
        <dbReference type="ChEBI" id="CHEBI:57926"/>
        <dbReference type="ChEBI" id="CHEBI:73682"/>
        <dbReference type="EC" id="2.7.7.87"/>
    </reaction>
</comment>
<keyword evidence="7" id="KW-0548">Nucleotidyltransferase</keyword>
<dbReference type="Proteomes" id="UP000639973">
    <property type="component" value="Unassembled WGS sequence"/>
</dbReference>